<accession>A0ABD4KSG7</accession>
<evidence type="ECO:0000313" key="2">
    <source>
        <dbReference type="Proteomes" id="UP000722957"/>
    </source>
</evidence>
<proteinExistence type="predicted"/>
<organism evidence="1 2">
    <name type="scientific">Vibrio anguillarum</name>
    <name type="common">Listonella anguillarum</name>
    <dbReference type="NCBI Taxonomy" id="55601"/>
    <lineage>
        <taxon>Bacteria</taxon>
        <taxon>Pseudomonadati</taxon>
        <taxon>Pseudomonadota</taxon>
        <taxon>Gammaproteobacteria</taxon>
        <taxon>Vibrionales</taxon>
        <taxon>Vibrionaceae</taxon>
        <taxon>Vibrio</taxon>
    </lineage>
</organism>
<protein>
    <submittedName>
        <fullName evidence="1">DUF4209 domain-containing protein</fullName>
    </submittedName>
</protein>
<dbReference type="Proteomes" id="UP000722957">
    <property type="component" value="Unassembled WGS sequence"/>
</dbReference>
<comment type="caution">
    <text evidence="1">The sequence shown here is derived from an EMBL/GenBank/DDBJ whole genome shotgun (WGS) entry which is preliminary data.</text>
</comment>
<feature type="non-terminal residue" evidence="1">
    <location>
        <position position="158"/>
    </location>
</feature>
<feature type="non-terminal residue" evidence="1">
    <location>
        <position position="1"/>
    </location>
</feature>
<sequence>LWIAELLDFFYLDPKRVKEIADYFVDLAEKLIIRNDYYSARLYLEHSAEKFIKNKDNESWVNTRIKIAESWSKEAEYRDSGLVQMTFYENAIQAYRQIPKSDREKYNIDETISTLRLKLRDSGKAAINEMVPISIDGPDVSDIVEQSIMHVSGKKNVD</sequence>
<dbReference type="RefSeq" id="WP_214655179.1">
    <property type="nucleotide sequence ID" value="NZ_RDOM01000136.1"/>
</dbReference>
<name>A0ABD4KSG7_VIBAN</name>
<dbReference type="AlphaFoldDB" id="A0ABD4KSG7"/>
<evidence type="ECO:0000313" key="1">
    <source>
        <dbReference type="EMBL" id="MBF4274239.1"/>
    </source>
</evidence>
<gene>
    <name evidence="1" type="ORF">EAY07_19940</name>
</gene>
<dbReference type="EMBL" id="RDOM01000136">
    <property type="protein sequence ID" value="MBF4274239.1"/>
    <property type="molecule type" value="Genomic_DNA"/>
</dbReference>
<reference evidence="1 2" key="1">
    <citation type="journal article" date="2021" name="PeerJ">
        <title>Analysis of 44 Vibrio anguillarum genomes reveals high genetic diversity.</title>
        <authorList>
            <person name="Hansen M.J."/>
            <person name="Dalsgaard I."/>
        </authorList>
    </citation>
    <scope>NUCLEOTIDE SEQUENCE [LARGE SCALE GENOMIC DNA]</scope>
    <source>
        <strain evidence="1 2">17-16730-2A</strain>
    </source>
</reference>